<dbReference type="InterPro" id="IPR019821">
    <property type="entry name" value="Kinesin_motor_CS"/>
</dbReference>
<reference evidence="11" key="1">
    <citation type="submission" date="2016-05" db="EMBL/GenBank/DDBJ databases">
        <title>Comparative genomics of biotechnologically important yeasts.</title>
        <authorList>
            <consortium name="DOE Joint Genome Institute"/>
            <person name="Riley R."/>
            <person name="Haridas S."/>
            <person name="Wolfe K.H."/>
            <person name="Lopes M.R."/>
            <person name="Hittinger C.T."/>
            <person name="Goker M."/>
            <person name="Salamov A."/>
            <person name="Wisecaver J."/>
            <person name="Long T.M."/>
            <person name="Aerts A.L."/>
            <person name="Barry K."/>
            <person name="Choi C."/>
            <person name="Clum A."/>
            <person name="Coughlan A.Y."/>
            <person name="Deshpande S."/>
            <person name="Douglass A.P."/>
            <person name="Hanson S.J."/>
            <person name="Klenk H.-P."/>
            <person name="Labutti K."/>
            <person name="Lapidus A."/>
            <person name="Lindquist E."/>
            <person name="Lipzen A."/>
            <person name="Meier-Kolthoff J.P."/>
            <person name="Ohm R.A."/>
            <person name="Otillar R.P."/>
            <person name="Pangilinan J."/>
            <person name="Peng Y."/>
            <person name="Rokas A."/>
            <person name="Rosa C.A."/>
            <person name="Scheuner C."/>
            <person name="Sibirny A.A."/>
            <person name="Slot J.C."/>
            <person name="Stielow J.B."/>
            <person name="Sun H."/>
            <person name="Kurtzman C.P."/>
            <person name="Blackwell M."/>
            <person name="Grigoriev I.V."/>
            <person name="Jeffries T.W."/>
        </authorList>
    </citation>
    <scope>NUCLEOTIDE SEQUENCE [LARGE SCALE GENOMIC DNA]</scope>
    <source>
        <strain evidence="11">NRRL Y-1933</strain>
    </source>
</reference>
<keyword evidence="11" id="KW-1185">Reference proteome</keyword>
<name>A0A1E4RLA9_9ASCO</name>
<dbReference type="AlphaFoldDB" id="A0A1E4RLA9"/>
<dbReference type="GO" id="GO:0008017">
    <property type="term" value="F:microtubule binding"/>
    <property type="evidence" value="ECO:0007669"/>
    <property type="project" value="InterPro"/>
</dbReference>
<dbReference type="GeneID" id="30993162"/>
<dbReference type="Pfam" id="PF00225">
    <property type="entry name" value="Kinesin"/>
    <property type="match status" value="1"/>
</dbReference>
<dbReference type="InterPro" id="IPR027640">
    <property type="entry name" value="Kinesin-like_fam"/>
</dbReference>
<dbReference type="SMART" id="SM00129">
    <property type="entry name" value="KISc"/>
    <property type="match status" value="1"/>
</dbReference>
<dbReference type="RefSeq" id="XP_020077119.1">
    <property type="nucleotide sequence ID" value="XM_020218612.1"/>
</dbReference>
<feature type="coiled-coil region" evidence="8">
    <location>
        <begin position="36"/>
        <end position="117"/>
    </location>
</feature>
<keyword evidence="3 6" id="KW-0547">Nucleotide-binding</keyword>
<dbReference type="GO" id="GO:0005524">
    <property type="term" value="F:ATP binding"/>
    <property type="evidence" value="ECO:0007669"/>
    <property type="project" value="UniProtKB-UniRule"/>
</dbReference>
<sequence length="638" mass="73325">MTSKTHSSYSKPIDIHRLDREIQAKLTNNMTLKTKITTLTNQKQTQELQVRKLEDDFQNLKKKLQLINNSINELESNYKESYNQLSDEFDISSKQLNVQFNQRLNDLKENVSALVEHQINKSMNILLSQKKHFESDVTELKQANEYQKSDLIRKLIKLKEDFNKKKIQLFNQLDETLDGLNNDINTIKDTILSKIDERDALQNDLINNLQQINKRLVNKLSQTKSTYENKELEINSIKSSIIKNQNDYDNYQNSINDKKSQLELFKKSILEINSTLASNEFKRRVLHNKLQELKGNIRVYCRVRPTASDELSNIEYPDNEFNDDACQDLIISKKQESHSSSLQFGRLSSNTYKFQFDKIFSPDIKNEEIFDELSQLIQSSLDGYNVCVFAYGQTGSGKTWTMSHSETGMIPLSINKIFDDIEDLKSKNWTYNLEGQFVEIYNESIIDLLLDSSSSQGKHEIKHDDINFKTTITNVTSISISSKEQAHSILNRASKNRSTASTLSNERSSRSHSIFILKLKAHNSKTNQDLEGTLNLIDLAGSERLSQSQAKGDRLKETQSINKSLSSLGDVIYSLNLKNQNNNHIPFRNSKLTYLLKHSLGGDLKTLMFVNISPLQKNFAESINSLRFATKVNSTKIK</sequence>
<evidence type="ECO:0000256" key="5">
    <source>
        <dbReference type="ARBA" id="ARBA00023175"/>
    </source>
</evidence>
<evidence type="ECO:0000313" key="11">
    <source>
        <dbReference type="Proteomes" id="UP000095085"/>
    </source>
</evidence>
<feature type="domain" description="Kinesin motor" evidence="9">
    <location>
        <begin position="296"/>
        <end position="635"/>
    </location>
</feature>
<dbReference type="InterPro" id="IPR027417">
    <property type="entry name" value="P-loop_NTPase"/>
</dbReference>
<keyword evidence="4 6" id="KW-0067">ATP-binding</keyword>
<dbReference type="PANTHER" id="PTHR47972:SF45">
    <property type="entry name" value="PROTEIN CLARET SEGREGATIONAL"/>
    <property type="match status" value="1"/>
</dbReference>
<evidence type="ECO:0000256" key="6">
    <source>
        <dbReference type="PROSITE-ProRule" id="PRU00283"/>
    </source>
</evidence>
<dbReference type="PRINTS" id="PR00380">
    <property type="entry name" value="KINESINHEAVY"/>
</dbReference>
<dbReference type="Proteomes" id="UP000095085">
    <property type="component" value="Unassembled WGS sequence"/>
</dbReference>
<keyword evidence="2 7" id="KW-0493">Microtubule</keyword>
<dbReference type="Gene3D" id="3.40.850.10">
    <property type="entry name" value="Kinesin motor domain"/>
    <property type="match status" value="1"/>
</dbReference>
<dbReference type="STRING" id="984485.A0A1E4RLA9"/>
<dbReference type="SUPFAM" id="SSF52540">
    <property type="entry name" value="P-loop containing nucleoside triphosphate hydrolases"/>
    <property type="match status" value="1"/>
</dbReference>
<feature type="binding site" evidence="6">
    <location>
        <begin position="392"/>
        <end position="399"/>
    </location>
    <ligand>
        <name>ATP</name>
        <dbReference type="ChEBI" id="CHEBI:30616"/>
    </ligand>
</feature>
<evidence type="ECO:0000256" key="3">
    <source>
        <dbReference type="ARBA" id="ARBA00022741"/>
    </source>
</evidence>
<evidence type="ECO:0000256" key="8">
    <source>
        <dbReference type="SAM" id="Coils"/>
    </source>
</evidence>
<dbReference type="PROSITE" id="PS00411">
    <property type="entry name" value="KINESIN_MOTOR_1"/>
    <property type="match status" value="1"/>
</dbReference>
<evidence type="ECO:0000256" key="4">
    <source>
        <dbReference type="ARBA" id="ARBA00022840"/>
    </source>
</evidence>
<dbReference type="GO" id="GO:0007018">
    <property type="term" value="P:microtubule-based movement"/>
    <property type="evidence" value="ECO:0007669"/>
    <property type="project" value="InterPro"/>
</dbReference>
<evidence type="ECO:0000256" key="7">
    <source>
        <dbReference type="RuleBase" id="RU000394"/>
    </source>
</evidence>
<dbReference type="CDD" id="cd01366">
    <property type="entry name" value="KISc_C_terminal"/>
    <property type="match status" value="1"/>
</dbReference>
<proteinExistence type="inferred from homology"/>
<comment type="similarity">
    <text evidence="1">Belongs to the TRAFAC class myosin-kinesin ATPase superfamily. Kinesin family. KIN-14 subfamily.</text>
</comment>
<evidence type="ECO:0000259" key="9">
    <source>
        <dbReference type="PROSITE" id="PS50067"/>
    </source>
</evidence>
<dbReference type="InterPro" id="IPR036961">
    <property type="entry name" value="Kinesin_motor_dom_sf"/>
</dbReference>
<evidence type="ECO:0000256" key="2">
    <source>
        <dbReference type="ARBA" id="ARBA00022701"/>
    </source>
</evidence>
<feature type="coiled-coil region" evidence="8">
    <location>
        <begin position="170"/>
        <end position="233"/>
    </location>
</feature>
<protein>
    <recommendedName>
        <fullName evidence="7">Kinesin-like protein</fullName>
    </recommendedName>
</protein>
<dbReference type="GO" id="GO:0003777">
    <property type="term" value="F:microtubule motor activity"/>
    <property type="evidence" value="ECO:0007669"/>
    <property type="project" value="InterPro"/>
</dbReference>
<dbReference type="PANTHER" id="PTHR47972">
    <property type="entry name" value="KINESIN-LIKE PROTEIN KLP-3"/>
    <property type="match status" value="1"/>
</dbReference>
<dbReference type="InterPro" id="IPR001752">
    <property type="entry name" value="Kinesin_motor_dom"/>
</dbReference>
<organism evidence="10 11">
    <name type="scientific">Hyphopichia burtonii NRRL Y-1933</name>
    <dbReference type="NCBI Taxonomy" id="984485"/>
    <lineage>
        <taxon>Eukaryota</taxon>
        <taxon>Fungi</taxon>
        <taxon>Dikarya</taxon>
        <taxon>Ascomycota</taxon>
        <taxon>Saccharomycotina</taxon>
        <taxon>Pichiomycetes</taxon>
        <taxon>Debaryomycetaceae</taxon>
        <taxon>Hyphopichia</taxon>
    </lineage>
</organism>
<keyword evidence="8" id="KW-0175">Coiled coil</keyword>
<evidence type="ECO:0000313" key="10">
    <source>
        <dbReference type="EMBL" id="ODV68052.1"/>
    </source>
</evidence>
<dbReference type="OrthoDB" id="3176171at2759"/>
<dbReference type="EMBL" id="KV454540">
    <property type="protein sequence ID" value="ODV68052.1"/>
    <property type="molecule type" value="Genomic_DNA"/>
</dbReference>
<dbReference type="PROSITE" id="PS50067">
    <property type="entry name" value="KINESIN_MOTOR_2"/>
    <property type="match status" value="1"/>
</dbReference>
<keyword evidence="5 6" id="KW-0505">Motor protein</keyword>
<gene>
    <name evidence="10" type="ORF">HYPBUDRAFT_108063</name>
</gene>
<evidence type="ECO:0000256" key="1">
    <source>
        <dbReference type="ARBA" id="ARBA00010899"/>
    </source>
</evidence>
<dbReference type="GO" id="GO:0005874">
    <property type="term" value="C:microtubule"/>
    <property type="evidence" value="ECO:0007669"/>
    <property type="project" value="UniProtKB-KW"/>
</dbReference>
<accession>A0A1E4RLA9</accession>